<accession>A0A5C3KKA8</accession>
<evidence type="ECO:0000313" key="2">
    <source>
        <dbReference type="EMBL" id="TFK20636.1"/>
    </source>
</evidence>
<name>A0A5C3KKA8_COPMA</name>
<evidence type="ECO:0000313" key="3">
    <source>
        <dbReference type="Proteomes" id="UP000307440"/>
    </source>
</evidence>
<feature type="compositionally biased region" description="Low complexity" evidence="1">
    <location>
        <begin position="92"/>
        <end position="101"/>
    </location>
</feature>
<reference evidence="2 3" key="1">
    <citation type="journal article" date="2019" name="Nat. Ecol. Evol.">
        <title>Megaphylogeny resolves global patterns of mushroom evolution.</title>
        <authorList>
            <person name="Varga T."/>
            <person name="Krizsan K."/>
            <person name="Foldi C."/>
            <person name="Dima B."/>
            <person name="Sanchez-Garcia M."/>
            <person name="Sanchez-Ramirez S."/>
            <person name="Szollosi G.J."/>
            <person name="Szarkandi J.G."/>
            <person name="Papp V."/>
            <person name="Albert L."/>
            <person name="Andreopoulos W."/>
            <person name="Angelini C."/>
            <person name="Antonin V."/>
            <person name="Barry K.W."/>
            <person name="Bougher N.L."/>
            <person name="Buchanan P."/>
            <person name="Buyck B."/>
            <person name="Bense V."/>
            <person name="Catcheside P."/>
            <person name="Chovatia M."/>
            <person name="Cooper J."/>
            <person name="Damon W."/>
            <person name="Desjardin D."/>
            <person name="Finy P."/>
            <person name="Geml J."/>
            <person name="Haridas S."/>
            <person name="Hughes K."/>
            <person name="Justo A."/>
            <person name="Karasinski D."/>
            <person name="Kautmanova I."/>
            <person name="Kiss B."/>
            <person name="Kocsube S."/>
            <person name="Kotiranta H."/>
            <person name="LaButti K.M."/>
            <person name="Lechner B.E."/>
            <person name="Liimatainen K."/>
            <person name="Lipzen A."/>
            <person name="Lukacs Z."/>
            <person name="Mihaltcheva S."/>
            <person name="Morgado L.N."/>
            <person name="Niskanen T."/>
            <person name="Noordeloos M.E."/>
            <person name="Ohm R.A."/>
            <person name="Ortiz-Santana B."/>
            <person name="Ovrebo C."/>
            <person name="Racz N."/>
            <person name="Riley R."/>
            <person name="Savchenko A."/>
            <person name="Shiryaev A."/>
            <person name="Soop K."/>
            <person name="Spirin V."/>
            <person name="Szebenyi C."/>
            <person name="Tomsovsky M."/>
            <person name="Tulloss R.E."/>
            <person name="Uehling J."/>
            <person name="Grigoriev I.V."/>
            <person name="Vagvolgyi C."/>
            <person name="Papp T."/>
            <person name="Martin F.M."/>
            <person name="Miettinen O."/>
            <person name="Hibbett D.S."/>
            <person name="Nagy L.G."/>
        </authorList>
    </citation>
    <scope>NUCLEOTIDE SEQUENCE [LARGE SCALE GENOMIC DNA]</scope>
    <source>
        <strain evidence="2 3">CBS 121175</strain>
    </source>
</reference>
<dbReference type="AlphaFoldDB" id="A0A5C3KKA8"/>
<gene>
    <name evidence="2" type="ORF">FA15DRAFT_116375</name>
</gene>
<feature type="region of interest" description="Disordered" evidence="1">
    <location>
        <begin position="28"/>
        <end position="128"/>
    </location>
</feature>
<proteinExistence type="predicted"/>
<dbReference type="EMBL" id="ML210293">
    <property type="protein sequence ID" value="TFK20636.1"/>
    <property type="molecule type" value="Genomic_DNA"/>
</dbReference>
<sequence>MLLGEVGKLRENRRALQHEIGFLLTMQSKYGPGGEFDPEWRPAPGGPGGPGGPPGDQPPPPPDVPEGPPEVPIARPGWRPVNPVKKKKKRQQQQQQQQQQQAPPPAAASIHEHLTGRTALPQRPVALSPRSQVRSWQAWLRKWTFSISAFLRFD</sequence>
<protein>
    <submittedName>
        <fullName evidence="2">Uncharacterized protein</fullName>
    </submittedName>
</protein>
<evidence type="ECO:0000256" key="1">
    <source>
        <dbReference type="SAM" id="MobiDB-lite"/>
    </source>
</evidence>
<dbReference type="OrthoDB" id="2507336at2759"/>
<dbReference type="Proteomes" id="UP000307440">
    <property type="component" value="Unassembled WGS sequence"/>
</dbReference>
<feature type="compositionally biased region" description="Pro residues" evidence="1">
    <location>
        <begin position="44"/>
        <end position="71"/>
    </location>
</feature>
<organism evidence="2 3">
    <name type="scientific">Coprinopsis marcescibilis</name>
    <name type="common">Agaric fungus</name>
    <name type="synonym">Psathyrella marcescibilis</name>
    <dbReference type="NCBI Taxonomy" id="230819"/>
    <lineage>
        <taxon>Eukaryota</taxon>
        <taxon>Fungi</taxon>
        <taxon>Dikarya</taxon>
        <taxon>Basidiomycota</taxon>
        <taxon>Agaricomycotina</taxon>
        <taxon>Agaricomycetes</taxon>
        <taxon>Agaricomycetidae</taxon>
        <taxon>Agaricales</taxon>
        <taxon>Agaricineae</taxon>
        <taxon>Psathyrellaceae</taxon>
        <taxon>Coprinopsis</taxon>
    </lineage>
</organism>
<keyword evidence="3" id="KW-1185">Reference proteome</keyword>
<dbReference type="STRING" id="230819.A0A5C3KKA8"/>